<organism evidence="1 2">
    <name type="scientific">Sphingomonas desiccabilis</name>
    <dbReference type="NCBI Taxonomy" id="429134"/>
    <lineage>
        <taxon>Bacteria</taxon>
        <taxon>Pseudomonadati</taxon>
        <taxon>Pseudomonadota</taxon>
        <taxon>Alphaproteobacteria</taxon>
        <taxon>Sphingomonadales</taxon>
        <taxon>Sphingomonadaceae</taxon>
        <taxon>Sphingomonas</taxon>
    </lineage>
</organism>
<dbReference type="EMBL" id="SDPT01000001">
    <property type="protein sequence ID" value="RXZ35162.1"/>
    <property type="molecule type" value="Genomic_DNA"/>
</dbReference>
<dbReference type="OrthoDB" id="8566531at2"/>
<accession>A0A4Q2J1F8</accession>
<proteinExistence type="predicted"/>
<comment type="caution">
    <text evidence="1">The sequence shown here is derived from an EMBL/GenBank/DDBJ whole genome shotgun (WGS) entry which is preliminary data.</text>
</comment>
<evidence type="ECO:0000313" key="1">
    <source>
        <dbReference type="EMBL" id="RXZ35162.1"/>
    </source>
</evidence>
<dbReference type="Proteomes" id="UP000292347">
    <property type="component" value="Unassembled WGS sequence"/>
</dbReference>
<reference evidence="1 2" key="1">
    <citation type="submission" date="2019-01" db="EMBL/GenBank/DDBJ databases">
        <title>Sphingomonas mucosissima sp. nov. and Sphingomonas desiccabilis sp. nov., from biological soil crusts in the Colorado Plateau, USA.</title>
        <authorList>
            <person name="Zhu D."/>
        </authorList>
    </citation>
    <scope>NUCLEOTIDE SEQUENCE [LARGE SCALE GENOMIC DNA]</scope>
    <source>
        <strain evidence="1 2">CP1D</strain>
    </source>
</reference>
<name>A0A4Q2J1F8_9SPHN</name>
<dbReference type="RefSeq" id="WP_129340936.1">
    <property type="nucleotide sequence ID" value="NZ_JACIDD010000001.1"/>
</dbReference>
<keyword evidence="2" id="KW-1185">Reference proteome</keyword>
<dbReference type="AlphaFoldDB" id="A0A4Q2J1F8"/>
<sequence>MADIWWVLRGQPDLQAMSAMSIAELMDWHRLAAERAPKKEK</sequence>
<gene>
    <name evidence="1" type="ORF">EO081_05870</name>
</gene>
<evidence type="ECO:0000313" key="2">
    <source>
        <dbReference type="Proteomes" id="UP000292347"/>
    </source>
</evidence>
<protein>
    <submittedName>
        <fullName evidence="1">GpE family phage tail protein</fullName>
    </submittedName>
</protein>